<evidence type="ECO:0000313" key="8">
    <source>
        <dbReference type="EMBL" id="SHK31898.1"/>
    </source>
</evidence>
<dbReference type="Pfam" id="PF00375">
    <property type="entry name" value="SDF"/>
    <property type="match status" value="1"/>
</dbReference>
<evidence type="ECO:0000313" key="9">
    <source>
        <dbReference type="Proteomes" id="UP000184263"/>
    </source>
</evidence>
<sequence length="540" mass="58884">MSAIKQFRISKASYPEAVEWLEEALEAKKVSRQEMMTAEFLLEENFLRLAAASGNPEGFAAEISLQKRLGDVNLLLTAKGEPHNPVIELDENSDDEEERYVLASLKAYRQKMSYVRRQGCNIVSIQVHESSNKQMYHMLLGMAGGIMLGLVLKSCLGTEALGWIEHNIFSSVEILFMSVLQMMIAPMIFLSVVSGILSISNAADVGRMGGKMMVISVVKLVFALGIAVLLGSWLGAMPELVETAEMGTVEASPLSFRDLLLGIVPKNVVAPFVSNNLLQILFISCFFGLLLVKSGERLAWMKETIASFYQLVMDAMGVIMPFLPLVVAASMAKLMMSVEISALLVYVWFIGAIFLGCFLMLLVSGLFVAVIGRISPVAFLKKTASYSLLPFNIRSSNACIPQTLEFCAEKLGIDEKLAMFSIPMGIQFNMSGGGMYAMTAAILMRLTLGMPIDMEFMLSFFFAALLVTFTFPSVPGATVLVMASIFEMAGVPAGAITLFIGIDPLVDGIRTVGNAVSNATTSFLLARMEGKVQEEVYYAE</sequence>
<gene>
    <name evidence="8" type="ORF">SAMN05216582_10272</name>
</gene>
<evidence type="ECO:0000256" key="1">
    <source>
        <dbReference type="ARBA" id="ARBA00004651"/>
    </source>
</evidence>
<feature type="transmembrane region" description="Helical" evidence="7">
    <location>
        <begin position="135"/>
        <end position="154"/>
    </location>
</feature>
<dbReference type="InterPro" id="IPR036458">
    <property type="entry name" value="Na:dicarbo_symporter_sf"/>
</dbReference>
<dbReference type="PRINTS" id="PR00173">
    <property type="entry name" value="EDTRNSPORT"/>
</dbReference>
<feature type="transmembrane region" description="Helical" evidence="7">
    <location>
        <begin position="343"/>
        <end position="372"/>
    </location>
</feature>
<keyword evidence="4 7" id="KW-0812">Transmembrane</keyword>
<proteinExistence type="predicted"/>
<dbReference type="Gene3D" id="1.10.3860.10">
    <property type="entry name" value="Sodium:dicarboxylate symporter"/>
    <property type="match status" value="1"/>
</dbReference>
<dbReference type="SUPFAM" id="SSF118215">
    <property type="entry name" value="Proton glutamate symport protein"/>
    <property type="match status" value="1"/>
</dbReference>
<dbReference type="EMBL" id="FRBC01000002">
    <property type="protein sequence ID" value="SHK31898.1"/>
    <property type="molecule type" value="Genomic_DNA"/>
</dbReference>
<dbReference type="PANTHER" id="PTHR42865:SF7">
    <property type="entry name" value="PROTON_GLUTAMATE-ASPARTATE SYMPORTER"/>
    <property type="match status" value="1"/>
</dbReference>
<keyword evidence="2" id="KW-0813">Transport</keyword>
<keyword evidence="5 7" id="KW-1133">Transmembrane helix</keyword>
<keyword evidence="3" id="KW-1003">Cell membrane</keyword>
<feature type="transmembrane region" description="Helical" evidence="7">
    <location>
        <begin position="454"/>
        <end position="471"/>
    </location>
</feature>
<dbReference type="InterPro" id="IPR001991">
    <property type="entry name" value="Na-dicarboxylate_symporter"/>
</dbReference>
<dbReference type="PANTHER" id="PTHR42865">
    <property type="entry name" value="PROTON/GLUTAMATE-ASPARTATE SYMPORTER"/>
    <property type="match status" value="1"/>
</dbReference>
<comment type="subcellular location">
    <subcellularLocation>
        <location evidence="1">Cell membrane</location>
        <topology evidence="1">Multi-pass membrane protein</topology>
    </subcellularLocation>
</comment>
<dbReference type="GO" id="GO:0005886">
    <property type="term" value="C:plasma membrane"/>
    <property type="evidence" value="ECO:0007669"/>
    <property type="project" value="UniProtKB-SubCell"/>
</dbReference>
<feature type="transmembrane region" description="Helical" evidence="7">
    <location>
        <begin position="174"/>
        <end position="200"/>
    </location>
</feature>
<dbReference type="AlphaFoldDB" id="A0A1M6RHP3"/>
<dbReference type="RefSeq" id="WP_073088018.1">
    <property type="nucleotide sequence ID" value="NZ_FRBC01000002.1"/>
</dbReference>
<evidence type="ECO:0000256" key="7">
    <source>
        <dbReference type="SAM" id="Phobius"/>
    </source>
</evidence>
<feature type="transmembrane region" description="Helical" evidence="7">
    <location>
        <begin position="311"/>
        <end position="331"/>
    </location>
</feature>
<dbReference type="Proteomes" id="UP000184263">
    <property type="component" value="Unassembled WGS sequence"/>
</dbReference>
<accession>A0A1M6RHP3</accession>
<feature type="transmembrane region" description="Helical" evidence="7">
    <location>
        <begin position="212"/>
        <end position="236"/>
    </location>
</feature>
<dbReference type="GO" id="GO:0015293">
    <property type="term" value="F:symporter activity"/>
    <property type="evidence" value="ECO:0007669"/>
    <property type="project" value="UniProtKB-KW"/>
</dbReference>
<evidence type="ECO:0000256" key="3">
    <source>
        <dbReference type="ARBA" id="ARBA00022475"/>
    </source>
</evidence>
<evidence type="ECO:0000256" key="4">
    <source>
        <dbReference type="ARBA" id="ARBA00022692"/>
    </source>
</evidence>
<evidence type="ECO:0000256" key="6">
    <source>
        <dbReference type="ARBA" id="ARBA00023136"/>
    </source>
</evidence>
<name>A0A1M6RHP3_SELRU</name>
<feature type="transmembrane region" description="Helical" evidence="7">
    <location>
        <begin position="268"/>
        <end position="291"/>
    </location>
</feature>
<organism evidence="8 9">
    <name type="scientific">Selenomonas ruminantium</name>
    <dbReference type="NCBI Taxonomy" id="971"/>
    <lineage>
        <taxon>Bacteria</taxon>
        <taxon>Bacillati</taxon>
        <taxon>Bacillota</taxon>
        <taxon>Negativicutes</taxon>
        <taxon>Selenomonadales</taxon>
        <taxon>Selenomonadaceae</taxon>
        <taxon>Selenomonas</taxon>
    </lineage>
</organism>
<protein>
    <submittedName>
        <fullName evidence="8">Na+/H+-dicarboxylate symporter</fullName>
    </submittedName>
</protein>
<reference evidence="8 9" key="1">
    <citation type="submission" date="2016-11" db="EMBL/GenBank/DDBJ databases">
        <authorList>
            <person name="Jaros S."/>
            <person name="Januszkiewicz K."/>
            <person name="Wedrychowicz H."/>
        </authorList>
    </citation>
    <scope>NUCLEOTIDE SEQUENCE [LARGE SCALE GENOMIC DNA]</scope>
    <source>
        <strain evidence="8 9">HD4</strain>
    </source>
</reference>
<keyword evidence="6 7" id="KW-0472">Membrane</keyword>
<evidence type="ECO:0000256" key="2">
    <source>
        <dbReference type="ARBA" id="ARBA00022448"/>
    </source>
</evidence>
<evidence type="ECO:0000256" key="5">
    <source>
        <dbReference type="ARBA" id="ARBA00022989"/>
    </source>
</evidence>